<dbReference type="AlphaFoldDB" id="A0A1N5WB71"/>
<keyword evidence="2" id="KW-1185">Reference proteome</keyword>
<gene>
    <name evidence="1" type="ORF">SAMN04489832_2320</name>
</gene>
<evidence type="ECO:0000313" key="2">
    <source>
        <dbReference type="Proteomes" id="UP000185124"/>
    </source>
</evidence>
<sequence>MGLDKETAARMAEERLAEWRRLSYGEWRVMLEDKELRQVVGEDGKRYSVACYALDDGDGRVRMVVAVDDGGWSAFVPLVRHEIMNPDGTFVE</sequence>
<dbReference type="EMBL" id="FSQT01000001">
    <property type="protein sequence ID" value="SIM82482.1"/>
    <property type="molecule type" value="Genomic_DNA"/>
</dbReference>
<evidence type="ECO:0000313" key="1">
    <source>
        <dbReference type="EMBL" id="SIM82482.1"/>
    </source>
</evidence>
<dbReference type="Proteomes" id="UP000185124">
    <property type="component" value="Unassembled WGS sequence"/>
</dbReference>
<dbReference type="OrthoDB" id="3830327at2"/>
<reference evidence="2" key="1">
    <citation type="submission" date="2016-12" db="EMBL/GenBank/DDBJ databases">
        <authorList>
            <person name="Varghese N."/>
            <person name="Submissions S."/>
        </authorList>
    </citation>
    <scope>NUCLEOTIDE SEQUENCE [LARGE SCALE GENOMIC DNA]</scope>
    <source>
        <strain evidence="2">DSM 45599</strain>
    </source>
</reference>
<protein>
    <submittedName>
        <fullName evidence="1">Uncharacterized protein</fullName>
    </submittedName>
</protein>
<proteinExistence type="predicted"/>
<name>A0A1N5WB71_9ACTN</name>
<accession>A0A1N5WB71</accession>
<organism evidence="1 2">
    <name type="scientific">Micromonospora cremea</name>
    <dbReference type="NCBI Taxonomy" id="709881"/>
    <lineage>
        <taxon>Bacteria</taxon>
        <taxon>Bacillati</taxon>
        <taxon>Actinomycetota</taxon>
        <taxon>Actinomycetes</taxon>
        <taxon>Micromonosporales</taxon>
        <taxon>Micromonosporaceae</taxon>
        <taxon>Micromonospora</taxon>
    </lineage>
</organism>